<dbReference type="PANTHER" id="PTHR10606">
    <property type="entry name" value="6-PHOSPHOFRUCTO-2-KINASE/FRUCTOSE-2,6-BISPHOSPHATASE"/>
    <property type="match status" value="1"/>
</dbReference>
<dbReference type="OrthoDB" id="267323at2759"/>
<dbReference type="GeneID" id="24919560"/>
<dbReference type="InterPro" id="IPR003094">
    <property type="entry name" value="6Pfruct_kin"/>
</dbReference>
<gene>
    <name evidence="4" type="ORF">GSBLH_T00002388001</name>
</gene>
<organism evidence="4">
    <name type="scientific">Blastocystis hominis</name>
    <dbReference type="NCBI Taxonomy" id="12968"/>
    <lineage>
        <taxon>Eukaryota</taxon>
        <taxon>Sar</taxon>
        <taxon>Stramenopiles</taxon>
        <taxon>Bigyra</taxon>
        <taxon>Opalozoa</taxon>
        <taxon>Opalinata</taxon>
        <taxon>Blastocystidae</taxon>
        <taxon>Blastocystis</taxon>
    </lineage>
</organism>
<feature type="domain" description="6-phosphofructo-2-kinase" evidence="3">
    <location>
        <begin position="2"/>
        <end position="210"/>
    </location>
</feature>
<dbReference type="InterPro" id="IPR013079">
    <property type="entry name" value="6Phosfructo_kin"/>
</dbReference>
<dbReference type="GO" id="GO:0006003">
    <property type="term" value="P:fructose 2,6-bisphosphate metabolic process"/>
    <property type="evidence" value="ECO:0007669"/>
    <property type="project" value="InterPro"/>
</dbReference>
<dbReference type="FunFam" id="3.40.50.300:FF:000644">
    <property type="entry name" value="GpmB, Fructose-2,6-bisphosphatase"/>
    <property type="match status" value="1"/>
</dbReference>
<reference evidence="4" key="1">
    <citation type="submission" date="2010-02" db="EMBL/GenBank/DDBJ databases">
        <title>Sequencing and annotation of the Blastocystis hominis genome.</title>
        <authorList>
            <person name="Wincker P."/>
        </authorList>
    </citation>
    <scope>NUCLEOTIDE SEQUENCE</scope>
    <source>
        <strain evidence="4">Singapore isolate B</strain>
    </source>
</reference>
<sequence>MLHRYLNWVGYNTKSFNAGDYRRKCGHSGEGASFFDPQNTAGAQLRNRFAVFALDGKDPVEIGDLDLMAFLMEGGDVGIFDATNTTRERRQQILERCWHAEFDVLFIESICDDPVLLKKNYDMKLSNSGNCHEPISLSDYSQMDPEEARRDFQDRLKQYESIYEPVDEELDKDIPYIKLYNVGQHLKANRCNGVLESDVIFYLLNAHIQPRKIWLCIHGETDNDRKGILGGDPELNENGILFSKDLHEFISSQGDVRVKSEE</sequence>
<dbReference type="GO" id="GO:0005829">
    <property type="term" value="C:cytosol"/>
    <property type="evidence" value="ECO:0007669"/>
    <property type="project" value="TreeGrafter"/>
</dbReference>
<dbReference type="SUPFAM" id="SSF53254">
    <property type="entry name" value="Phosphoglycerate mutase-like"/>
    <property type="match status" value="1"/>
</dbReference>
<dbReference type="GO" id="GO:0005524">
    <property type="term" value="F:ATP binding"/>
    <property type="evidence" value="ECO:0007669"/>
    <property type="project" value="UniProtKB-KW"/>
</dbReference>
<dbReference type="Gene3D" id="3.40.50.1240">
    <property type="entry name" value="Phosphoglycerate mutase-like"/>
    <property type="match status" value="1"/>
</dbReference>
<dbReference type="Pfam" id="PF01591">
    <property type="entry name" value="6PF2K"/>
    <property type="match status" value="1"/>
</dbReference>
<dbReference type="Gene3D" id="3.40.50.300">
    <property type="entry name" value="P-loop containing nucleotide triphosphate hydrolases"/>
    <property type="match status" value="1"/>
</dbReference>
<evidence type="ECO:0000313" key="5">
    <source>
        <dbReference type="Proteomes" id="UP000008312"/>
    </source>
</evidence>
<dbReference type="Proteomes" id="UP000008312">
    <property type="component" value="Unassembled WGS sequence"/>
</dbReference>
<dbReference type="OMA" id="QSKVICN"/>
<keyword evidence="5" id="KW-1185">Reference proteome</keyword>
<dbReference type="InterPro" id="IPR029033">
    <property type="entry name" value="His_PPase_superfam"/>
</dbReference>
<dbReference type="EMBL" id="FN668651">
    <property type="protein sequence ID" value="CBK22795.2"/>
    <property type="molecule type" value="Genomic_DNA"/>
</dbReference>
<name>D8M406_BLAHO</name>
<evidence type="ECO:0000259" key="3">
    <source>
        <dbReference type="Pfam" id="PF01591"/>
    </source>
</evidence>
<accession>D8M406</accession>
<dbReference type="PRINTS" id="PR00991">
    <property type="entry name" value="6PFRUCTKNASE"/>
</dbReference>
<dbReference type="AlphaFoldDB" id="D8M406"/>
<dbReference type="GO" id="GO:0006000">
    <property type="term" value="P:fructose metabolic process"/>
    <property type="evidence" value="ECO:0007669"/>
    <property type="project" value="InterPro"/>
</dbReference>
<dbReference type="GO" id="GO:0003873">
    <property type="term" value="F:6-phosphofructo-2-kinase activity"/>
    <property type="evidence" value="ECO:0007669"/>
    <property type="project" value="InterPro"/>
</dbReference>
<evidence type="ECO:0000256" key="2">
    <source>
        <dbReference type="ARBA" id="ARBA00022840"/>
    </source>
</evidence>
<dbReference type="RefSeq" id="XP_012896843.1">
    <property type="nucleotide sequence ID" value="XM_013041389.1"/>
</dbReference>
<dbReference type="PANTHER" id="PTHR10606:SF32">
    <property type="entry name" value="6-PHOSPHOFRUCTO-2-KINASE 1"/>
    <property type="match status" value="1"/>
</dbReference>
<proteinExistence type="predicted"/>
<evidence type="ECO:0000256" key="1">
    <source>
        <dbReference type="ARBA" id="ARBA00022741"/>
    </source>
</evidence>
<dbReference type="SUPFAM" id="SSF52540">
    <property type="entry name" value="P-loop containing nucleoside triphosphate hydrolases"/>
    <property type="match status" value="1"/>
</dbReference>
<keyword evidence="1" id="KW-0547">Nucleotide-binding</keyword>
<evidence type="ECO:0000313" key="4">
    <source>
        <dbReference type="EMBL" id="CBK22795.2"/>
    </source>
</evidence>
<dbReference type="InParanoid" id="D8M406"/>
<dbReference type="InterPro" id="IPR027417">
    <property type="entry name" value="P-loop_NTPase"/>
</dbReference>
<keyword evidence="2" id="KW-0067">ATP-binding</keyword>
<protein>
    <recommendedName>
        <fullName evidence="3">6-phosphofructo-2-kinase domain-containing protein</fullName>
    </recommendedName>
</protein>
<dbReference type="PIRSF" id="PIRSF000709">
    <property type="entry name" value="6PFK_2-Ptase"/>
    <property type="match status" value="1"/>
</dbReference>